<comment type="caution">
    <text evidence="2">The sequence shown here is derived from an EMBL/GenBank/DDBJ whole genome shotgun (WGS) entry which is preliminary data.</text>
</comment>
<name>A0A2M8KTR6_9BACT</name>
<accession>A0A2M8KTR6</accession>
<feature type="transmembrane region" description="Helical" evidence="1">
    <location>
        <begin position="27"/>
        <end position="47"/>
    </location>
</feature>
<evidence type="ECO:0000313" key="2">
    <source>
        <dbReference type="EMBL" id="PJE63325.1"/>
    </source>
</evidence>
<dbReference type="AlphaFoldDB" id="A0A2M8KTR6"/>
<protein>
    <submittedName>
        <fullName evidence="2">Uncharacterized protein</fullName>
    </submittedName>
</protein>
<gene>
    <name evidence="2" type="ORF">COU88_00140</name>
</gene>
<evidence type="ECO:0000313" key="3">
    <source>
        <dbReference type="Proteomes" id="UP000229554"/>
    </source>
</evidence>
<dbReference type="Proteomes" id="UP000229554">
    <property type="component" value="Unassembled WGS sequence"/>
</dbReference>
<reference evidence="3" key="1">
    <citation type="submission" date="2017-09" db="EMBL/GenBank/DDBJ databases">
        <title>Depth-based differentiation of microbial function through sediment-hosted aquifers and enrichment of novel symbionts in the deep terrestrial subsurface.</title>
        <authorList>
            <person name="Probst A.J."/>
            <person name="Ladd B."/>
            <person name="Jarett J.K."/>
            <person name="Geller-Mcgrath D.E."/>
            <person name="Sieber C.M.K."/>
            <person name="Emerson J.B."/>
            <person name="Anantharaman K."/>
            <person name="Thomas B.C."/>
            <person name="Malmstrom R."/>
            <person name="Stieglmeier M."/>
            <person name="Klingl A."/>
            <person name="Woyke T."/>
            <person name="Ryan C.M."/>
            <person name="Banfield J.F."/>
        </authorList>
    </citation>
    <scope>NUCLEOTIDE SEQUENCE [LARGE SCALE GENOMIC DNA]</scope>
</reference>
<organism evidence="2 3">
    <name type="scientific">Candidatus Roizmanbacteria bacterium CG10_big_fil_rev_8_21_14_0_10_39_6</name>
    <dbReference type="NCBI Taxonomy" id="1974853"/>
    <lineage>
        <taxon>Bacteria</taxon>
        <taxon>Candidatus Roizmaniibacteriota</taxon>
    </lineage>
</organism>
<proteinExistence type="predicted"/>
<evidence type="ECO:0000256" key="1">
    <source>
        <dbReference type="SAM" id="Phobius"/>
    </source>
</evidence>
<dbReference type="EMBL" id="PFED01000005">
    <property type="protein sequence ID" value="PJE63325.1"/>
    <property type="molecule type" value="Genomic_DNA"/>
</dbReference>
<keyword evidence="1" id="KW-0812">Transmembrane</keyword>
<keyword evidence="1" id="KW-0472">Membrane</keyword>
<sequence>MSEDTTMPPEEPSKVLAEEIKPRESSWILIVLAVTFFIIVGSSYGLYRVIQNTHFVLPSLSQLFTKKQPQEKIQEVYKTEFRSAIPSSCGYWVGWPTTVIQADPMQEWLYEETAVGSDSFRNLAPRSVTNQGVLMATMQFKKTSEKFKNNEGKKEYDVKHPGLVSYCVNNTQKWDLKTFVEYIEKNSTDQLTYTLNGKKVTWGKIELQPITVEGILFGGYVNEPFYVTVLPVDSDFSRLVVFQPWKAHEERLETDRKALQKSLKSRTIESVLVIPSSGTQTNTQQAPAQQASSCTQFKIYEGEFASDKCYQTQDLEDLKYYLQRYNSAIFSQNAAARSSKITCNGSDFFKDNCDRAKQQYDQALKDQETYKAQIQAILGKGT</sequence>
<keyword evidence="1" id="KW-1133">Transmembrane helix</keyword>